<feature type="signal peptide" evidence="2">
    <location>
        <begin position="1"/>
        <end position="20"/>
    </location>
</feature>
<organism evidence="3 5">
    <name type="scientific">Adineta steineri</name>
    <dbReference type="NCBI Taxonomy" id="433720"/>
    <lineage>
        <taxon>Eukaryota</taxon>
        <taxon>Metazoa</taxon>
        <taxon>Spiralia</taxon>
        <taxon>Gnathifera</taxon>
        <taxon>Rotifera</taxon>
        <taxon>Eurotatoria</taxon>
        <taxon>Bdelloidea</taxon>
        <taxon>Adinetida</taxon>
        <taxon>Adinetidae</taxon>
        <taxon>Adineta</taxon>
    </lineage>
</organism>
<proteinExistence type="predicted"/>
<protein>
    <submittedName>
        <fullName evidence="3">Uncharacterized protein</fullName>
    </submittedName>
</protein>
<evidence type="ECO:0000256" key="1">
    <source>
        <dbReference type="SAM" id="Phobius"/>
    </source>
</evidence>
<comment type="caution">
    <text evidence="3">The sequence shown here is derived from an EMBL/GenBank/DDBJ whole genome shotgun (WGS) entry which is preliminary data.</text>
</comment>
<keyword evidence="1" id="KW-0472">Membrane</keyword>
<feature type="transmembrane region" description="Helical" evidence="1">
    <location>
        <begin position="30"/>
        <end position="57"/>
    </location>
</feature>
<keyword evidence="1" id="KW-1133">Transmembrane helix</keyword>
<dbReference type="AlphaFoldDB" id="A0A815AKY1"/>
<dbReference type="Proteomes" id="UP000663881">
    <property type="component" value="Unassembled WGS sequence"/>
</dbReference>
<reference evidence="3" key="1">
    <citation type="submission" date="2021-02" db="EMBL/GenBank/DDBJ databases">
        <authorList>
            <person name="Nowell W R."/>
        </authorList>
    </citation>
    <scope>NUCLEOTIDE SEQUENCE</scope>
</reference>
<dbReference type="EMBL" id="CAJNON010000427">
    <property type="protein sequence ID" value="CAF1257156.1"/>
    <property type="molecule type" value="Genomic_DNA"/>
</dbReference>
<evidence type="ECO:0000313" key="5">
    <source>
        <dbReference type="Proteomes" id="UP000663891"/>
    </source>
</evidence>
<accession>A0A815AKY1</accession>
<evidence type="ECO:0000313" key="3">
    <source>
        <dbReference type="EMBL" id="CAF1257156.1"/>
    </source>
</evidence>
<name>A0A815AKY1_9BILA</name>
<keyword evidence="1" id="KW-0812">Transmembrane</keyword>
<feature type="chain" id="PRO_5035686380" evidence="2">
    <location>
        <begin position="21"/>
        <end position="141"/>
    </location>
</feature>
<keyword evidence="2" id="KW-0732">Signal</keyword>
<sequence>MHSYFLLFNILLIFLLPINAQIDTSFTNTSWFWPVFSICLILLISASCIAVIIIGLCHDKQKLNTNSDQSSINSSSPSISSVSFQDDREYNYFHSPPPPYIANEQPEILFLTSSLPPSYRSSTPIDLSSTLTNPSIPTFYV</sequence>
<evidence type="ECO:0000313" key="4">
    <source>
        <dbReference type="EMBL" id="CAF3869923.1"/>
    </source>
</evidence>
<dbReference type="OrthoDB" id="10111890at2759"/>
<dbReference type="EMBL" id="CAJOAY010001648">
    <property type="protein sequence ID" value="CAF3869923.1"/>
    <property type="molecule type" value="Genomic_DNA"/>
</dbReference>
<gene>
    <name evidence="4" type="ORF">OKA104_LOCUS22537</name>
    <name evidence="3" type="ORF">VCS650_LOCUS28663</name>
</gene>
<dbReference type="Proteomes" id="UP000663891">
    <property type="component" value="Unassembled WGS sequence"/>
</dbReference>
<evidence type="ECO:0000256" key="2">
    <source>
        <dbReference type="SAM" id="SignalP"/>
    </source>
</evidence>